<protein>
    <submittedName>
        <fullName evidence="3">Uncharacterized protein</fullName>
    </submittedName>
</protein>
<dbReference type="AlphaFoldDB" id="A0A0G4HHJ1"/>
<dbReference type="EMBL" id="CDMZ01002727">
    <property type="protein sequence ID" value="CEM43622.1"/>
    <property type="molecule type" value="Genomic_DNA"/>
</dbReference>
<evidence type="ECO:0000313" key="3">
    <source>
        <dbReference type="EMBL" id="CEM43622.1"/>
    </source>
</evidence>
<reference evidence="3" key="1">
    <citation type="submission" date="2014-11" db="EMBL/GenBank/DDBJ databases">
        <authorList>
            <person name="Otto D Thomas"/>
            <person name="Naeem Raeece"/>
        </authorList>
    </citation>
    <scope>NUCLEOTIDE SEQUENCE</scope>
</reference>
<keyword evidence="1" id="KW-0175">Coiled coil</keyword>
<feature type="region of interest" description="Disordered" evidence="2">
    <location>
        <begin position="1"/>
        <end position="48"/>
    </location>
</feature>
<feature type="coiled-coil region" evidence="1">
    <location>
        <begin position="90"/>
        <end position="117"/>
    </location>
</feature>
<dbReference type="VEuPathDB" id="CryptoDB:Cvel_27681"/>
<sequence length="200" mass="22695">MEESEPLFQATPSRVDIPPQMLMRGGAIEGLQDEEGAPSEEEAPPPSNAILQRQLNTVFSVVGDMQRKMRERDEELGTARKENIWLMVELEEARLALASVKAEAVQASQRRQELQVRELTKIPDWKYALKFAKNSFPPSAIAEQLENIFESFERFSERHLKSASPAERASFFISGLEPFELLIEHVRSLTAEEKKDVALI</sequence>
<accession>A0A0G4HHJ1</accession>
<organism evidence="3">
    <name type="scientific">Chromera velia CCMP2878</name>
    <dbReference type="NCBI Taxonomy" id="1169474"/>
    <lineage>
        <taxon>Eukaryota</taxon>
        <taxon>Sar</taxon>
        <taxon>Alveolata</taxon>
        <taxon>Colpodellida</taxon>
        <taxon>Chromeraceae</taxon>
        <taxon>Chromera</taxon>
    </lineage>
</organism>
<proteinExistence type="predicted"/>
<evidence type="ECO:0000256" key="1">
    <source>
        <dbReference type="SAM" id="Coils"/>
    </source>
</evidence>
<evidence type="ECO:0000256" key="2">
    <source>
        <dbReference type="SAM" id="MobiDB-lite"/>
    </source>
</evidence>
<feature type="compositionally biased region" description="Acidic residues" evidence="2">
    <location>
        <begin position="31"/>
        <end position="43"/>
    </location>
</feature>
<gene>
    <name evidence="3" type="ORF">Cvel_27681</name>
</gene>
<name>A0A0G4HHJ1_9ALVE</name>